<keyword evidence="1" id="KW-0175">Coiled coil</keyword>
<dbReference type="Pfam" id="PF13385">
    <property type="entry name" value="Laminin_G_3"/>
    <property type="match status" value="1"/>
</dbReference>
<dbReference type="Gene3D" id="2.60.120.200">
    <property type="match status" value="1"/>
</dbReference>
<evidence type="ECO:0000313" key="3">
    <source>
        <dbReference type="Proteomes" id="UP001296873"/>
    </source>
</evidence>
<gene>
    <name evidence="2" type="ORF">CKO28_24515</name>
</gene>
<organism evidence="2 3">
    <name type="scientific">Rhodovibrio sodomensis</name>
    <dbReference type="NCBI Taxonomy" id="1088"/>
    <lineage>
        <taxon>Bacteria</taxon>
        <taxon>Pseudomonadati</taxon>
        <taxon>Pseudomonadota</taxon>
        <taxon>Alphaproteobacteria</taxon>
        <taxon>Rhodospirillales</taxon>
        <taxon>Rhodovibrionaceae</taxon>
        <taxon>Rhodovibrio</taxon>
    </lineage>
</organism>
<keyword evidence="3" id="KW-1185">Reference proteome</keyword>
<accession>A0ABS1DM29</accession>
<comment type="caution">
    <text evidence="2">The sequence shown here is derived from an EMBL/GenBank/DDBJ whole genome shotgun (WGS) entry which is preliminary data.</text>
</comment>
<dbReference type="Proteomes" id="UP001296873">
    <property type="component" value="Unassembled WGS sequence"/>
</dbReference>
<proteinExistence type="predicted"/>
<reference evidence="2 3" key="1">
    <citation type="journal article" date="2020" name="Microorganisms">
        <title>Osmotic Adaptation and Compatible Solute Biosynthesis of Phototrophic Bacteria as Revealed from Genome Analyses.</title>
        <authorList>
            <person name="Imhoff J.F."/>
            <person name="Rahn T."/>
            <person name="Kunzel S."/>
            <person name="Keller A."/>
            <person name="Neulinger S.C."/>
        </authorList>
    </citation>
    <scope>NUCLEOTIDE SEQUENCE [LARGE SCALE GENOMIC DNA]</scope>
    <source>
        <strain evidence="2 3">DSM 9895</strain>
    </source>
</reference>
<dbReference type="SUPFAM" id="SSF49899">
    <property type="entry name" value="Concanavalin A-like lectins/glucanases"/>
    <property type="match status" value="1"/>
</dbReference>
<feature type="coiled-coil region" evidence="1">
    <location>
        <begin position="96"/>
        <end position="123"/>
    </location>
</feature>
<name>A0ABS1DM29_9PROT</name>
<dbReference type="RefSeq" id="WP_200343732.1">
    <property type="nucleotide sequence ID" value="NZ_NRRL01000152.1"/>
</dbReference>
<dbReference type="InterPro" id="IPR013320">
    <property type="entry name" value="ConA-like_dom_sf"/>
</dbReference>
<evidence type="ECO:0000313" key="2">
    <source>
        <dbReference type="EMBL" id="MBK1671173.1"/>
    </source>
</evidence>
<dbReference type="EMBL" id="NRRL01000152">
    <property type="protein sequence ID" value="MBK1671173.1"/>
    <property type="molecule type" value="Genomic_DNA"/>
</dbReference>
<evidence type="ECO:0000256" key="1">
    <source>
        <dbReference type="SAM" id="Coils"/>
    </source>
</evidence>
<evidence type="ECO:0008006" key="4">
    <source>
        <dbReference type="Google" id="ProtNLM"/>
    </source>
</evidence>
<sequence length="594" mass="59755">MPDVLVADARPYVQYACDGVQTVFTYPFPILAAEDLTVVLDDGSTPAGVVVAGVGTDGGGTVTLSPAPADGRTLTLFRDMPVARTTDFQEAGEFRASAINAELDRLTLMLQQLEAQVAQAIKRAPEDIDSALLLPPVAERAGTVLGFDAAGLPSVIQAPAAAAATASHAADTAVAAADSASAAAASTGADASAAAQAASTAAGAETAASLSAGNAATDATAAQDAADTAEAWADTAEDVEIAPGIYSARHWAAKAQIASLSAERRRADLVAVRARVAAQVPSVAVMPVFGFDATIGAGADELSVARSGSAHVTDAKGQLVAAPADTPRFDHDPATGEPLGVLCEGARTNLLHDSFNPASQTRTLAAGTYTLSVRGPGSCALSGGPSGTAQQGAAVTFTLAGSTAVTFTVSGTLTAVQCEAGASATSPIETPAGGTASRAAELITLVDTGWHDPTGMSFVIEAHLADVPASEVLRLFSLNDGTEANRHDLYYAGDMSRVLFFAKSGGSSQGNVDGLIGGWSDGATHTLAVTVGGGARALFIDGVKAGADSLTEPVGASTVRIGRNHDTAPWQGHVRRLLAYPRRLSDAEITALTG</sequence>
<protein>
    <recommendedName>
        <fullName evidence="4">LamG-like jellyroll fold domain-containing protein</fullName>
    </recommendedName>
</protein>